<reference evidence="3 4" key="1">
    <citation type="submission" date="2020-10" db="EMBL/GenBank/DDBJ databases">
        <title>Draft genome and description of Brachybacterium epidermidis sp nov.</title>
        <authorList>
            <person name="Boxberger M."/>
            <person name="La Scola B."/>
        </authorList>
    </citation>
    <scope>NUCLEOTIDE SEQUENCE [LARGE SCALE GENOMIC DNA]</scope>
    <source>
        <strain evidence="3 4">Marseille-Q2903</strain>
    </source>
</reference>
<name>A0ABR9W2S1_9MICO</name>
<keyword evidence="1" id="KW-0067">ATP-binding</keyword>
<dbReference type="NCBIfam" id="NF003814">
    <property type="entry name" value="PRK05406.1-3"/>
    <property type="match status" value="1"/>
</dbReference>
<dbReference type="HAMAP" id="MF_00691">
    <property type="entry name" value="PxpA"/>
    <property type="match status" value="1"/>
</dbReference>
<keyword evidence="1" id="KW-0547">Nucleotide-binding</keyword>
<dbReference type="InterPro" id="IPR011330">
    <property type="entry name" value="Glyco_hydro/deAcase_b/a-brl"/>
</dbReference>
<keyword evidence="1" id="KW-0378">Hydrolase</keyword>
<comment type="catalytic activity">
    <reaction evidence="1">
        <text>5-oxo-L-proline + ATP + 2 H2O = L-glutamate + ADP + phosphate + H(+)</text>
        <dbReference type="Rhea" id="RHEA:10348"/>
        <dbReference type="ChEBI" id="CHEBI:15377"/>
        <dbReference type="ChEBI" id="CHEBI:15378"/>
        <dbReference type="ChEBI" id="CHEBI:29985"/>
        <dbReference type="ChEBI" id="CHEBI:30616"/>
        <dbReference type="ChEBI" id="CHEBI:43474"/>
        <dbReference type="ChEBI" id="CHEBI:58402"/>
        <dbReference type="ChEBI" id="CHEBI:456216"/>
        <dbReference type="EC" id="3.5.2.9"/>
    </reaction>
</comment>
<gene>
    <name evidence="1" type="primary">pxpA</name>
    <name evidence="3" type="ORF">IOE58_11125</name>
</gene>
<protein>
    <recommendedName>
        <fullName evidence="1">5-oxoprolinase subunit A</fullName>
        <shortName evidence="1">5-OPase subunit A</shortName>
        <ecNumber evidence="1">3.5.2.9</ecNumber>
    </recommendedName>
    <alternativeName>
        <fullName evidence="1">5-oxoprolinase (ATP-hydrolyzing) subunit A</fullName>
    </alternativeName>
</protein>
<evidence type="ECO:0000313" key="3">
    <source>
        <dbReference type="EMBL" id="MBE9404712.1"/>
    </source>
</evidence>
<feature type="region of interest" description="Disordered" evidence="2">
    <location>
        <begin position="1"/>
        <end position="24"/>
    </location>
</feature>
<comment type="subunit">
    <text evidence="1">Forms a complex composed of PxpA, PxpB and PxpC.</text>
</comment>
<dbReference type="Pfam" id="PF03746">
    <property type="entry name" value="LamB_YcsF"/>
    <property type="match status" value="1"/>
</dbReference>
<feature type="compositionally biased region" description="Polar residues" evidence="2">
    <location>
        <begin position="14"/>
        <end position="24"/>
    </location>
</feature>
<dbReference type="PANTHER" id="PTHR30292">
    <property type="entry name" value="UNCHARACTERIZED PROTEIN YBGL-RELATED"/>
    <property type="match status" value="1"/>
</dbReference>
<evidence type="ECO:0000313" key="4">
    <source>
        <dbReference type="Proteomes" id="UP000644727"/>
    </source>
</evidence>
<dbReference type="Proteomes" id="UP000644727">
    <property type="component" value="Unassembled WGS sequence"/>
</dbReference>
<evidence type="ECO:0000256" key="1">
    <source>
        <dbReference type="HAMAP-Rule" id="MF_00691"/>
    </source>
</evidence>
<proteinExistence type="inferred from homology"/>
<comment type="caution">
    <text evidence="3">The sequence shown here is derived from an EMBL/GenBank/DDBJ whole genome shotgun (WGS) entry which is preliminary data.</text>
</comment>
<dbReference type="EC" id="3.5.2.9" evidence="1"/>
<dbReference type="NCBIfam" id="NF003816">
    <property type="entry name" value="PRK05406.1-5"/>
    <property type="match status" value="1"/>
</dbReference>
<dbReference type="CDD" id="cd10787">
    <property type="entry name" value="LamB_YcsF_like"/>
    <property type="match status" value="1"/>
</dbReference>
<feature type="compositionally biased region" description="Basic and acidic residues" evidence="2">
    <location>
        <begin position="1"/>
        <end position="10"/>
    </location>
</feature>
<evidence type="ECO:0000256" key="2">
    <source>
        <dbReference type="SAM" id="MobiDB-lite"/>
    </source>
</evidence>
<sequence>MGGADVDRRLAAQQDRTSPASLTASPVARASIDLNADLGEALGVWPMGDDEAMLEVVTTANIACGAHAGDPTTMRRACAGANRHGVAVTAHVAYPDLLGFGRRFLDISPTELTDQVIAQVGALQAIAAVEGAQVRGIKPHGALYNAVVHHAAQAGAVVTAIRELAAGPAPGGAAGPGPTPLPLVAAPGSLVGRLASEAGIPVLAEAFADRAYAPDGTLVPRSRPGSVLTDPQAVTAQAVSIAIDQRVRALDGTWIELEARTLCLHGDTPSAVALARSVRTALREAGVGLEAAL</sequence>
<accession>A0ABR9W2S1</accession>
<keyword evidence="4" id="KW-1185">Reference proteome</keyword>
<dbReference type="EMBL" id="JADEYR010000013">
    <property type="protein sequence ID" value="MBE9404712.1"/>
    <property type="molecule type" value="Genomic_DNA"/>
</dbReference>
<dbReference type="SUPFAM" id="SSF88713">
    <property type="entry name" value="Glycoside hydrolase/deacetylase"/>
    <property type="match status" value="1"/>
</dbReference>
<organism evidence="3 4">
    <name type="scientific">Brachybacterium epidermidis</name>
    <dbReference type="NCBI Taxonomy" id="2781983"/>
    <lineage>
        <taxon>Bacteria</taxon>
        <taxon>Bacillati</taxon>
        <taxon>Actinomycetota</taxon>
        <taxon>Actinomycetes</taxon>
        <taxon>Micrococcales</taxon>
        <taxon>Dermabacteraceae</taxon>
        <taxon>Brachybacterium</taxon>
    </lineage>
</organism>
<comment type="similarity">
    <text evidence="1">Belongs to the LamB/PxpA family.</text>
</comment>
<dbReference type="PANTHER" id="PTHR30292:SF0">
    <property type="entry name" value="5-OXOPROLINASE SUBUNIT A"/>
    <property type="match status" value="1"/>
</dbReference>
<dbReference type="Gene3D" id="3.20.20.370">
    <property type="entry name" value="Glycoside hydrolase/deacetylase"/>
    <property type="match status" value="1"/>
</dbReference>
<comment type="function">
    <text evidence="1">Catalyzes the cleavage of 5-oxoproline to form L-glutamate coupled to the hydrolysis of ATP to ADP and inorganic phosphate.</text>
</comment>
<dbReference type="InterPro" id="IPR005501">
    <property type="entry name" value="LamB/YcsF/PxpA-like"/>
</dbReference>